<feature type="compositionally biased region" description="Basic and acidic residues" evidence="2">
    <location>
        <begin position="559"/>
        <end position="570"/>
    </location>
</feature>
<dbReference type="Proteomes" id="UP000179807">
    <property type="component" value="Unassembled WGS sequence"/>
</dbReference>
<accession>A0A1J4KP09</accession>
<evidence type="ECO:0000256" key="1">
    <source>
        <dbReference type="SAM" id="Coils"/>
    </source>
</evidence>
<keyword evidence="4" id="KW-1185">Reference proteome</keyword>
<reference evidence="3" key="1">
    <citation type="submission" date="2016-10" db="EMBL/GenBank/DDBJ databases">
        <authorList>
            <person name="Benchimol M."/>
            <person name="Almeida L.G."/>
            <person name="Vasconcelos A.T."/>
            <person name="Perreira-Neves A."/>
            <person name="Rosa I.A."/>
            <person name="Tasca T."/>
            <person name="Bogo M.R."/>
            <person name="de Souza W."/>
        </authorList>
    </citation>
    <scope>NUCLEOTIDE SEQUENCE [LARGE SCALE GENOMIC DNA]</scope>
    <source>
        <strain evidence="3">K</strain>
    </source>
</reference>
<feature type="coiled-coil region" evidence="1">
    <location>
        <begin position="180"/>
        <end position="218"/>
    </location>
</feature>
<dbReference type="EMBL" id="MLAK01000593">
    <property type="protein sequence ID" value="OHT11157.1"/>
    <property type="molecule type" value="Genomic_DNA"/>
</dbReference>
<evidence type="ECO:0000313" key="3">
    <source>
        <dbReference type="EMBL" id="OHT11157.1"/>
    </source>
</evidence>
<proteinExistence type="predicted"/>
<keyword evidence="1" id="KW-0175">Coiled coil</keyword>
<dbReference type="RefSeq" id="XP_068364293.1">
    <property type="nucleotide sequence ID" value="XM_068489882.1"/>
</dbReference>
<dbReference type="GeneID" id="94824586"/>
<evidence type="ECO:0000256" key="2">
    <source>
        <dbReference type="SAM" id="MobiDB-lite"/>
    </source>
</evidence>
<comment type="caution">
    <text evidence="3">The sequence shown here is derived from an EMBL/GenBank/DDBJ whole genome shotgun (WGS) entry which is preliminary data.</text>
</comment>
<sequence>MSNAALKLKNLIAQDTFSTGELFPVSFVVLLAEMCELVSENYNNIQTLTEKAANSATKAELGESMNYIKSIKTEMTESFNQYKGKITNDMDSYRTFQATRMADFDNKFKELNQTVETAVNTNLEPVKQILSQNELATNQLKSQLSTLTNSSKNTTDLLNSLRAAIPPNPESRLTHFSKRIDIIENSQRNAIKELKEKNEKLKLELAELHRDDQEIKVELHNTILEIEAKAKALPSTYKNEDDQPKIVNGEVDISPLIRGIFRDSRRLDGFNEMIAMTRMETEDIVNSMIDLQEKMQQFNHITHDLALDDGRNKAFCIERIRFLQASIVNLEKQIGDIWTLILQISENNNHITSNISNTFEQIQSILITISNRPLPLLNNLSDVMLECRTLHESIFEKRTQFEGEREKFHKLPTDNEPHKRIPEILVSKLQRRVKPVQDTVTLPYDDIRTKDRAVGQTVGDALTQRSLEELRVKMNELLAENEEISQQFEYHRKATQEMLEIKVDAPTVERMIHKIHTMVGYLTKRVEIVEETEKSIIEAARNKRPIKDPNGPTMKTSKKGNDKKGNDKKGTFTVPGDVPPLKLGNAGRPLSNFISDVQSKRVEKTPLKYHERPKTAQKLVSDLITMPPLQVK</sequence>
<dbReference type="OrthoDB" id="10653866at2759"/>
<protein>
    <submittedName>
        <fullName evidence="3">Uncharacterized protein</fullName>
    </submittedName>
</protein>
<dbReference type="VEuPathDB" id="TrichDB:TRFO_01054"/>
<evidence type="ECO:0000313" key="4">
    <source>
        <dbReference type="Proteomes" id="UP000179807"/>
    </source>
</evidence>
<dbReference type="AlphaFoldDB" id="A0A1J4KP09"/>
<name>A0A1J4KP09_9EUKA</name>
<feature type="region of interest" description="Disordered" evidence="2">
    <location>
        <begin position="543"/>
        <end position="597"/>
    </location>
</feature>
<organism evidence="3 4">
    <name type="scientific">Tritrichomonas foetus</name>
    <dbReference type="NCBI Taxonomy" id="1144522"/>
    <lineage>
        <taxon>Eukaryota</taxon>
        <taxon>Metamonada</taxon>
        <taxon>Parabasalia</taxon>
        <taxon>Tritrichomonadida</taxon>
        <taxon>Tritrichomonadidae</taxon>
        <taxon>Tritrichomonas</taxon>
    </lineage>
</organism>
<gene>
    <name evidence="3" type="ORF">TRFO_01054</name>
</gene>